<proteinExistence type="predicted"/>
<protein>
    <submittedName>
        <fullName evidence="1">Uncharacterized protein</fullName>
    </submittedName>
</protein>
<evidence type="ECO:0000313" key="2">
    <source>
        <dbReference type="Proteomes" id="UP001060085"/>
    </source>
</evidence>
<evidence type="ECO:0000313" key="1">
    <source>
        <dbReference type="EMBL" id="KAI5663403.1"/>
    </source>
</evidence>
<organism evidence="1 2">
    <name type="scientific">Catharanthus roseus</name>
    <name type="common">Madagascar periwinkle</name>
    <name type="synonym">Vinca rosea</name>
    <dbReference type="NCBI Taxonomy" id="4058"/>
    <lineage>
        <taxon>Eukaryota</taxon>
        <taxon>Viridiplantae</taxon>
        <taxon>Streptophyta</taxon>
        <taxon>Embryophyta</taxon>
        <taxon>Tracheophyta</taxon>
        <taxon>Spermatophyta</taxon>
        <taxon>Magnoliopsida</taxon>
        <taxon>eudicotyledons</taxon>
        <taxon>Gunneridae</taxon>
        <taxon>Pentapetalae</taxon>
        <taxon>asterids</taxon>
        <taxon>lamiids</taxon>
        <taxon>Gentianales</taxon>
        <taxon>Apocynaceae</taxon>
        <taxon>Rauvolfioideae</taxon>
        <taxon>Vinceae</taxon>
        <taxon>Catharanthinae</taxon>
        <taxon>Catharanthus</taxon>
    </lineage>
</organism>
<reference evidence="2" key="1">
    <citation type="journal article" date="2023" name="Nat. Plants">
        <title>Single-cell RNA sequencing provides a high-resolution roadmap for understanding the multicellular compartmentation of specialized metabolism.</title>
        <authorList>
            <person name="Sun S."/>
            <person name="Shen X."/>
            <person name="Li Y."/>
            <person name="Li Y."/>
            <person name="Wang S."/>
            <person name="Li R."/>
            <person name="Zhang H."/>
            <person name="Shen G."/>
            <person name="Guo B."/>
            <person name="Wei J."/>
            <person name="Xu J."/>
            <person name="St-Pierre B."/>
            <person name="Chen S."/>
            <person name="Sun C."/>
        </authorList>
    </citation>
    <scope>NUCLEOTIDE SEQUENCE [LARGE SCALE GENOMIC DNA]</scope>
</reference>
<name>A0ACC0AR02_CATRO</name>
<accession>A0ACC0AR02</accession>
<dbReference type="Proteomes" id="UP001060085">
    <property type="component" value="Linkage Group LG05"/>
</dbReference>
<gene>
    <name evidence="1" type="ORF">M9H77_22726</name>
</gene>
<sequence length="215" mass="24359">MEPLTTSIVEEAPKETKLFSLVFIEIGYQFYFLNSLGTLLEEEQFIEFNSTSFAIPSIDENHFNIAKYASCVLEVEDKGRSMEKELGTILEELPKSLSHPSLMWHEVSFVELELFLESYHSHLGIIRDICAISFGGGLFLVVPSTSNCVSSYDPLRNQLVSNDGNGAPSCFDWKLVHADSFFDAKVGGFLEFNFSSFDVFHEKFKEKYDENSDSI</sequence>
<comment type="caution">
    <text evidence="1">The sequence shown here is derived from an EMBL/GenBank/DDBJ whole genome shotgun (WGS) entry which is preliminary data.</text>
</comment>
<keyword evidence="2" id="KW-1185">Reference proteome</keyword>
<dbReference type="EMBL" id="CM044705">
    <property type="protein sequence ID" value="KAI5663403.1"/>
    <property type="molecule type" value="Genomic_DNA"/>
</dbReference>